<protein>
    <submittedName>
        <fullName evidence="8">Cytochrome b/b6 domain-containing protein</fullName>
    </submittedName>
</protein>
<evidence type="ECO:0000256" key="3">
    <source>
        <dbReference type="ARBA" id="ARBA00022692"/>
    </source>
</evidence>
<dbReference type="InterPro" id="IPR016174">
    <property type="entry name" value="Di-haem_cyt_TM"/>
</dbReference>
<dbReference type="InterPro" id="IPR051542">
    <property type="entry name" value="Hydrogenase_cytochrome"/>
</dbReference>
<dbReference type="Proteomes" id="UP000316801">
    <property type="component" value="Unassembled WGS sequence"/>
</dbReference>
<dbReference type="GO" id="GO:0009055">
    <property type="term" value="F:electron transfer activity"/>
    <property type="evidence" value="ECO:0007669"/>
    <property type="project" value="InterPro"/>
</dbReference>
<comment type="caution">
    <text evidence="8">The sequence shown here is derived from an EMBL/GenBank/DDBJ whole genome shotgun (WGS) entry which is preliminary data.</text>
</comment>
<evidence type="ECO:0000259" key="7">
    <source>
        <dbReference type="Pfam" id="PF01292"/>
    </source>
</evidence>
<dbReference type="GO" id="GO:0005886">
    <property type="term" value="C:plasma membrane"/>
    <property type="evidence" value="ECO:0007669"/>
    <property type="project" value="UniProtKB-SubCell"/>
</dbReference>
<dbReference type="PANTHER" id="PTHR30485">
    <property type="entry name" value="NI/FE-HYDROGENASE 1 B-TYPE CYTOCHROME SUBUNIT"/>
    <property type="match status" value="1"/>
</dbReference>
<evidence type="ECO:0000313" key="8">
    <source>
        <dbReference type="EMBL" id="TRL35970.1"/>
    </source>
</evidence>
<accession>A0A549T277</accession>
<comment type="subcellular location">
    <subcellularLocation>
        <location evidence="1">Cell membrane</location>
        <topology evidence="1">Multi-pass membrane protein</topology>
    </subcellularLocation>
</comment>
<feature type="transmembrane region" description="Helical" evidence="6">
    <location>
        <begin position="21"/>
        <end position="44"/>
    </location>
</feature>
<feature type="transmembrane region" description="Helical" evidence="6">
    <location>
        <begin position="64"/>
        <end position="83"/>
    </location>
</feature>
<keyword evidence="2" id="KW-1003">Cell membrane</keyword>
<keyword evidence="3 6" id="KW-0812">Transmembrane</keyword>
<dbReference type="Gene3D" id="1.20.950.20">
    <property type="entry name" value="Transmembrane di-heme cytochromes, Chain C"/>
    <property type="match status" value="1"/>
</dbReference>
<dbReference type="PANTHER" id="PTHR30485:SF1">
    <property type="entry name" value="CYTOCHROME YDHU-RELATED"/>
    <property type="match status" value="1"/>
</dbReference>
<gene>
    <name evidence="8" type="ORF">FNA46_19125</name>
</gene>
<dbReference type="InterPro" id="IPR011577">
    <property type="entry name" value="Cyt_b561_bac/Ni-Hgenase"/>
</dbReference>
<feature type="domain" description="Cytochrome b561 bacterial/Ni-hydrogenase" evidence="7">
    <location>
        <begin position="13"/>
        <end position="197"/>
    </location>
</feature>
<name>A0A549T277_9HYPH</name>
<keyword evidence="5 6" id="KW-0472">Membrane</keyword>
<keyword evidence="9" id="KW-1185">Reference proteome</keyword>
<reference evidence="8 9" key="1">
    <citation type="submission" date="2019-07" db="EMBL/GenBank/DDBJ databases">
        <title>Ln-dependent methylotrophs.</title>
        <authorList>
            <person name="Tani A."/>
        </authorList>
    </citation>
    <scope>NUCLEOTIDE SEQUENCE [LARGE SCALE GENOMIC DNA]</scope>
    <source>
        <strain evidence="8 9">SM12</strain>
    </source>
</reference>
<dbReference type="GO" id="GO:0020037">
    <property type="term" value="F:heme binding"/>
    <property type="evidence" value="ECO:0007669"/>
    <property type="project" value="TreeGrafter"/>
</dbReference>
<feature type="transmembrane region" description="Helical" evidence="6">
    <location>
        <begin position="167"/>
        <end position="190"/>
    </location>
</feature>
<evidence type="ECO:0000256" key="4">
    <source>
        <dbReference type="ARBA" id="ARBA00022989"/>
    </source>
</evidence>
<dbReference type="GO" id="GO:0022904">
    <property type="term" value="P:respiratory electron transport chain"/>
    <property type="evidence" value="ECO:0007669"/>
    <property type="project" value="InterPro"/>
</dbReference>
<feature type="transmembrane region" description="Helical" evidence="6">
    <location>
        <begin position="127"/>
        <end position="147"/>
    </location>
</feature>
<dbReference type="AlphaFoldDB" id="A0A549T277"/>
<evidence type="ECO:0000256" key="2">
    <source>
        <dbReference type="ARBA" id="ARBA00022475"/>
    </source>
</evidence>
<evidence type="ECO:0000256" key="6">
    <source>
        <dbReference type="SAM" id="Phobius"/>
    </source>
</evidence>
<keyword evidence="4 6" id="KW-1133">Transmembrane helix</keyword>
<dbReference type="RefSeq" id="WP_143126806.1">
    <property type="nucleotide sequence ID" value="NZ_VJMG01000059.1"/>
</dbReference>
<dbReference type="SUPFAM" id="SSF81342">
    <property type="entry name" value="Transmembrane di-heme cytochromes"/>
    <property type="match status" value="1"/>
</dbReference>
<dbReference type="EMBL" id="VJMG01000059">
    <property type="protein sequence ID" value="TRL35970.1"/>
    <property type="molecule type" value="Genomic_DNA"/>
</dbReference>
<evidence type="ECO:0000256" key="5">
    <source>
        <dbReference type="ARBA" id="ARBA00023136"/>
    </source>
</evidence>
<evidence type="ECO:0000313" key="9">
    <source>
        <dbReference type="Proteomes" id="UP000316801"/>
    </source>
</evidence>
<organism evidence="8 9">
    <name type="scientific">Rhizobium straminoryzae</name>
    <dbReference type="NCBI Taxonomy" id="1387186"/>
    <lineage>
        <taxon>Bacteria</taxon>
        <taxon>Pseudomonadati</taxon>
        <taxon>Pseudomonadota</taxon>
        <taxon>Alphaproteobacteria</taxon>
        <taxon>Hyphomicrobiales</taxon>
        <taxon>Rhizobiaceae</taxon>
        <taxon>Rhizobium/Agrobacterium group</taxon>
        <taxon>Rhizobium</taxon>
    </lineage>
</organism>
<evidence type="ECO:0000256" key="1">
    <source>
        <dbReference type="ARBA" id="ARBA00004651"/>
    </source>
</evidence>
<proteinExistence type="predicted"/>
<sequence length="216" mass="23869">MQRENRWSGRTAHPGVIRVTHWINVFAMVCMVMSGMGIYNAHPILPFRFPEAVTLGGWLGGSTVWHFAVMWLLIGNGLAYLLFGSASGYLRARLLKVGPRDVLRDLRQALAFRLQHQSGDYNAIQKLMYLGALLLGVLMVASGLALWKPVQFHWLTTLFGGFATTRVVHFAGMAGLLGFVFIHVAMVAIVPRTLLSMSVGTSIFDKKKEPGRDGQA</sequence>
<dbReference type="Pfam" id="PF01292">
    <property type="entry name" value="Ni_hydr_CYTB"/>
    <property type="match status" value="1"/>
</dbReference>